<dbReference type="CDD" id="cd05259">
    <property type="entry name" value="PCBER_SDR_a"/>
    <property type="match status" value="1"/>
</dbReference>
<reference evidence="4" key="1">
    <citation type="submission" date="2023-04" db="EMBL/GenBank/DDBJ databases">
        <title>Black Yeasts Isolated from many extreme environments.</title>
        <authorList>
            <person name="Coleine C."/>
            <person name="Stajich J.E."/>
            <person name="Selbmann L."/>
        </authorList>
    </citation>
    <scope>NUCLEOTIDE SEQUENCE</scope>
    <source>
        <strain evidence="4">CCFEE 5312</strain>
    </source>
</reference>
<evidence type="ECO:0000313" key="5">
    <source>
        <dbReference type="Proteomes" id="UP001271007"/>
    </source>
</evidence>
<protein>
    <recommendedName>
        <fullName evidence="3">NmrA-like domain-containing protein</fullName>
    </recommendedName>
</protein>
<dbReference type="GO" id="GO:0016491">
    <property type="term" value="F:oxidoreductase activity"/>
    <property type="evidence" value="ECO:0007669"/>
    <property type="project" value="UniProtKB-KW"/>
</dbReference>
<dbReference type="SUPFAM" id="SSF51735">
    <property type="entry name" value="NAD(P)-binding Rossmann-fold domains"/>
    <property type="match status" value="1"/>
</dbReference>
<keyword evidence="5" id="KW-1185">Reference proteome</keyword>
<dbReference type="AlphaFoldDB" id="A0AAJ0DJS2"/>
<dbReference type="Pfam" id="PF05368">
    <property type="entry name" value="NmrA"/>
    <property type="match status" value="1"/>
</dbReference>
<name>A0AAJ0DJS2_9PEZI</name>
<dbReference type="InterPro" id="IPR045312">
    <property type="entry name" value="PCBER-like"/>
</dbReference>
<dbReference type="Gene3D" id="3.90.25.10">
    <property type="entry name" value="UDP-galactose 4-epimerase, domain 1"/>
    <property type="match status" value="1"/>
</dbReference>
<proteinExistence type="predicted"/>
<comment type="caution">
    <text evidence="4">The sequence shown here is derived from an EMBL/GenBank/DDBJ whole genome shotgun (WGS) entry which is preliminary data.</text>
</comment>
<evidence type="ECO:0000259" key="3">
    <source>
        <dbReference type="Pfam" id="PF05368"/>
    </source>
</evidence>
<keyword evidence="1" id="KW-0521">NADP</keyword>
<dbReference type="InterPro" id="IPR036291">
    <property type="entry name" value="NAD(P)-bd_dom_sf"/>
</dbReference>
<gene>
    <name evidence="4" type="ORF">LTR09_003388</name>
</gene>
<sequence>MAIQKVALLGADGNLGPSVLSALLSHNFTVTVLKRASSTSPSTYPSGVSVIKIHDSFAVESVTEALRGQDAVITTVRGKGPQTDLQHRIALACVAAGVQRFIPSDFGSVDSSSQWTMDLVPLYKNKTDARNYAAELAEQNQAFSWTSLVCGHFFDWSLDFLHIYPQRRSMDILDSGEQKWSASTLFRIGEATARILLHPDETKNKIIYVQSFCVTQNEVIKAFERATGKEWERVEYEAKQYEVEEKRKADAGDAGAVENLIWMLGALDADWRGKENFAMGLLGLEDEDLDEAVRKVVEEKGLV</sequence>
<dbReference type="InterPro" id="IPR051609">
    <property type="entry name" value="NmrA/Isoflavone_reductase-like"/>
</dbReference>
<dbReference type="PANTHER" id="PTHR47706:SF9">
    <property type="entry name" value="NMRA-LIKE DOMAIN-CONTAINING PROTEIN-RELATED"/>
    <property type="match status" value="1"/>
</dbReference>
<dbReference type="Proteomes" id="UP001271007">
    <property type="component" value="Unassembled WGS sequence"/>
</dbReference>
<keyword evidence="2" id="KW-0560">Oxidoreductase</keyword>
<dbReference type="PANTHER" id="PTHR47706">
    <property type="entry name" value="NMRA-LIKE FAMILY PROTEIN"/>
    <property type="match status" value="1"/>
</dbReference>
<dbReference type="EMBL" id="JAWDJX010000008">
    <property type="protein sequence ID" value="KAK3055468.1"/>
    <property type="molecule type" value="Genomic_DNA"/>
</dbReference>
<organism evidence="4 5">
    <name type="scientific">Extremus antarcticus</name>
    <dbReference type="NCBI Taxonomy" id="702011"/>
    <lineage>
        <taxon>Eukaryota</taxon>
        <taxon>Fungi</taxon>
        <taxon>Dikarya</taxon>
        <taxon>Ascomycota</taxon>
        <taxon>Pezizomycotina</taxon>
        <taxon>Dothideomycetes</taxon>
        <taxon>Dothideomycetidae</taxon>
        <taxon>Mycosphaerellales</taxon>
        <taxon>Extremaceae</taxon>
        <taxon>Extremus</taxon>
    </lineage>
</organism>
<evidence type="ECO:0000256" key="2">
    <source>
        <dbReference type="ARBA" id="ARBA00023002"/>
    </source>
</evidence>
<evidence type="ECO:0000256" key="1">
    <source>
        <dbReference type="ARBA" id="ARBA00022857"/>
    </source>
</evidence>
<feature type="domain" description="NmrA-like" evidence="3">
    <location>
        <begin position="4"/>
        <end position="237"/>
    </location>
</feature>
<accession>A0AAJ0DJS2</accession>
<evidence type="ECO:0000313" key="4">
    <source>
        <dbReference type="EMBL" id="KAK3055468.1"/>
    </source>
</evidence>
<dbReference type="Gene3D" id="3.40.50.720">
    <property type="entry name" value="NAD(P)-binding Rossmann-like Domain"/>
    <property type="match status" value="1"/>
</dbReference>
<dbReference type="InterPro" id="IPR008030">
    <property type="entry name" value="NmrA-like"/>
</dbReference>